<keyword evidence="12" id="KW-0282">Flagellum</keyword>
<evidence type="ECO:0000256" key="8">
    <source>
        <dbReference type="ARBA" id="ARBA00022927"/>
    </source>
</evidence>
<reference evidence="12 13" key="1">
    <citation type="submission" date="2021-10" db="EMBL/GenBank/DDBJ databases">
        <authorList>
            <person name="Koch H."/>
        </authorList>
    </citation>
    <scope>NUCLEOTIDE SEQUENCE [LARGE SCALE GENOMIC DNA]</scope>
    <source>
        <strain evidence="12">6680</strain>
    </source>
</reference>
<accession>A0ABM8YYQ3</accession>
<dbReference type="InterPro" id="IPR012823">
    <property type="entry name" value="Flagell_FliJ"/>
</dbReference>
<dbReference type="PIRSF" id="PIRSF019404">
    <property type="entry name" value="FliJ"/>
    <property type="match status" value="1"/>
</dbReference>
<evidence type="ECO:0000256" key="9">
    <source>
        <dbReference type="ARBA" id="ARBA00023136"/>
    </source>
</evidence>
<dbReference type="PANTHER" id="PTHR38786:SF1">
    <property type="entry name" value="FLAGELLAR FLIJ PROTEIN"/>
    <property type="match status" value="1"/>
</dbReference>
<evidence type="ECO:0000256" key="1">
    <source>
        <dbReference type="ARBA" id="ARBA00004413"/>
    </source>
</evidence>
<evidence type="ECO:0000256" key="7">
    <source>
        <dbReference type="ARBA" id="ARBA00022795"/>
    </source>
</evidence>
<dbReference type="EMBL" id="OU912926">
    <property type="protein sequence ID" value="CAG9932664.1"/>
    <property type="molecule type" value="Genomic_DNA"/>
</dbReference>
<dbReference type="InterPro" id="IPR018006">
    <property type="entry name" value="Flag_FliJ_proteobac"/>
</dbReference>
<comment type="similarity">
    <text evidence="2">Belongs to the FliJ family.</text>
</comment>
<dbReference type="RefSeq" id="WP_239796561.1">
    <property type="nucleotide sequence ID" value="NZ_OU912926.1"/>
</dbReference>
<keyword evidence="9" id="KW-0472">Membrane</keyword>
<dbReference type="InterPro" id="IPR052570">
    <property type="entry name" value="FliJ"/>
</dbReference>
<protein>
    <recommendedName>
        <fullName evidence="3">Flagellar FliJ protein</fullName>
    </recommendedName>
</protein>
<keyword evidence="13" id="KW-1185">Reference proteome</keyword>
<keyword evidence="6" id="KW-0145">Chemotaxis</keyword>
<evidence type="ECO:0000256" key="5">
    <source>
        <dbReference type="ARBA" id="ARBA00022475"/>
    </source>
</evidence>
<dbReference type="Pfam" id="PF02050">
    <property type="entry name" value="FliJ"/>
    <property type="match status" value="1"/>
</dbReference>
<evidence type="ECO:0000256" key="3">
    <source>
        <dbReference type="ARBA" id="ARBA00020392"/>
    </source>
</evidence>
<evidence type="ECO:0000313" key="12">
    <source>
        <dbReference type="EMBL" id="CAG9932664.1"/>
    </source>
</evidence>
<gene>
    <name evidence="12" type="ORF">NTG6680_1411</name>
</gene>
<dbReference type="Proteomes" id="UP000839052">
    <property type="component" value="Chromosome"/>
</dbReference>
<organism evidence="12 13">
    <name type="scientific">Candidatus Nitrotoga arctica</name>
    <dbReference type="NCBI Taxonomy" id="453162"/>
    <lineage>
        <taxon>Bacteria</taxon>
        <taxon>Pseudomonadati</taxon>
        <taxon>Pseudomonadota</taxon>
        <taxon>Betaproteobacteria</taxon>
        <taxon>Nitrosomonadales</taxon>
        <taxon>Gallionellaceae</taxon>
        <taxon>Candidatus Nitrotoga</taxon>
    </lineage>
</organism>
<keyword evidence="10" id="KW-1006">Bacterial flagellum protein export</keyword>
<evidence type="ECO:0000256" key="10">
    <source>
        <dbReference type="ARBA" id="ARBA00023225"/>
    </source>
</evidence>
<evidence type="ECO:0000256" key="4">
    <source>
        <dbReference type="ARBA" id="ARBA00022448"/>
    </source>
</evidence>
<keyword evidence="5" id="KW-1003">Cell membrane</keyword>
<evidence type="ECO:0000313" key="13">
    <source>
        <dbReference type="Proteomes" id="UP000839052"/>
    </source>
</evidence>
<keyword evidence="12" id="KW-0966">Cell projection</keyword>
<keyword evidence="8" id="KW-0653">Protein transport</keyword>
<evidence type="ECO:0000256" key="2">
    <source>
        <dbReference type="ARBA" id="ARBA00010004"/>
    </source>
</evidence>
<comment type="subcellular location">
    <subcellularLocation>
        <location evidence="1">Cell membrane</location>
        <topology evidence="1">Peripheral membrane protein</topology>
        <orientation evidence="1">Cytoplasmic side</orientation>
    </subcellularLocation>
</comment>
<keyword evidence="12" id="KW-0969">Cilium</keyword>
<dbReference type="Gene3D" id="1.10.287.1700">
    <property type="match status" value="1"/>
</dbReference>
<dbReference type="PRINTS" id="PR01004">
    <property type="entry name" value="FLGFLIJ"/>
</dbReference>
<dbReference type="NCBIfam" id="TIGR02473">
    <property type="entry name" value="flagell_FliJ"/>
    <property type="match status" value="1"/>
</dbReference>
<feature type="region of interest" description="Disordered" evidence="11">
    <location>
        <begin position="125"/>
        <end position="153"/>
    </location>
</feature>
<sequence length="153" mass="18261">MSKIFSMQPLVHLAHQKNDDATRKFGQLIQQQQAAQTKLHTLEQYREDYQMRLQQEIQNGINQINLRNFQNFIRRLDEAVTQQRNALEQISHSIQTGRNELENTQRKMRSFDTLAQRHIEKEKKLEEKLEQRQQDEHTGRHSARKVMAAQDDI</sequence>
<name>A0ABM8YYQ3_9PROT</name>
<dbReference type="PANTHER" id="PTHR38786">
    <property type="entry name" value="FLAGELLAR FLIJ PROTEIN"/>
    <property type="match status" value="1"/>
</dbReference>
<evidence type="ECO:0000256" key="6">
    <source>
        <dbReference type="ARBA" id="ARBA00022500"/>
    </source>
</evidence>
<evidence type="ECO:0000256" key="11">
    <source>
        <dbReference type="SAM" id="MobiDB-lite"/>
    </source>
</evidence>
<proteinExistence type="inferred from homology"/>
<feature type="compositionally biased region" description="Basic and acidic residues" evidence="11">
    <location>
        <begin position="125"/>
        <end position="139"/>
    </location>
</feature>
<dbReference type="InterPro" id="IPR053716">
    <property type="entry name" value="Flag_assembly_chemotaxis_eff"/>
</dbReference>
<keyword evidence="7" id="KW-1005">Bacterial flagellum biogenesis</keyword>
<keyword evidence="4" id="KW-0813">Transport</keyword>